<feature type="non-terminal residue" evidence="1">
    <location>
        <position position="1"/>
    </location>
</feature>
<reference evidence="1 2" key="1">
    <citation type="submission" date="2024-05" db="EMBL/GenBank/DDBJ databases">
        <title>Genome sequencing and assembly of Indian major carp, Cirrhinus mrigala (Hamilton, 1822).</title>
        <authorList>
            <person name="Mohindra V."/>
            <person name="Chowdhury L.M."/>
            <person name="Lal K."/>
            <person name="Jena J.K."/>
        </authorList>
    </citation>
    <scope>NUCLEOTIDE SEQUENCE [LARGE SCALE GENOMIC DNA]</scope>
    <source>
        <strain evidence="1">CM1030</strain>
        <tissue evidence="1">Blood</tissue>
    </source>
</reference>
<organism evidence="1 2">
    <name type="scientific">Cirrhinus mrigala</name>
    <name type="common">Mrigala</name>
    <dbReference type="NCBI Taxonomy" id="683832"/>
    <lineage>
        <taxon>Eukaryota</taxon>
        <taxon>Metazoa</taxon>
        <taxon>Chordata</taxon>
        <taxon>Craniata</taxon>
        <taxon>Vertebrata</taxon>
        <taxon>Euteleostomi</taxon>
        <taxon>Actinopterygii</taxon>
        <taxon>Neopterygii</taxon>
        <taxon>Teleostei</taxon>
        <taxon>Ostariophysi</taxon>
        <taxon>Cypriniformes</taxon>
        <taxon>Cyprinidae</taxon>
        <taxon>Labeoninae</taxon>
        <taxon>Labeonini</taxon>
        <taxon>Cirrhinus</taxon>
    </lineage>
</organism>
<name>A0ABD0N242_CIRMR</name>
<keyword evidence="2" id="KW-1185">Reference proteome</keyword>
<protein>
    <submittedName>
        <fullName evidence="1">Uncharacterized protein</fullName>
    </submittedName>
</protein>
<gene>
    <name evidence="1" type="ORF">M9458_047490</name>
</gene>
<proteinExistence type="predicted"/>
<evidence type="ECO:0000313" key="1">
    <source>
        <dbReference type="EMBL" id="KAL0156244.1"/>
    </source>
</evidence>
<feature type="non-terminal residue" evidence="1">
    <location>
        <position position="77"/>
    </location>
</feature>
<evidence type="ECO:0000313" key="2">
    <source>
        <dbReference type="Proteomes" id="UP001529510"/>
    </source>
</evidence>
<comment type="caution">
    <text evidence="1">The sequence shown here is derived from an EMBL/GenBank/DDBJ whole genome shotgun (WGS) entry which is preliminary data.</text>
</comment>
<dbReference type="AlphaFoldDB" id="A0ABD0N242"/>
<dbReference type="EMBL" id="JAMKFB020000024">
    <property type="protein sequence ID" value="KAL0156244.1"/>
    <property type="molecule type" value="Genomic_DNA"/>
</dbReference>
<dbReference type="Proteomes" id="UP001529510">
    <property type="component" value="Unassembled WGS sequence"/>
</dbReference>
<sequence length="77" mass="8663">ELSEPITNKHTGAQPISAVTALEQCDDITHWRQIVEKRIQSKTRRIGKGGSQPVKATPNRYAPVAGFFLFPLLRNYD</sequence>
<accession>A0ABD0N242</accession>